<evidence type="ECO:0000313" key="2">
    <source>
        <dbReference type="EMBL" id="MFM0239186.1"/>
    </source>
</evidence>
<protein>
    <submittedName>
        <fullName evidence="2">MOSC domain-containing protein</fullName>
    </submittedName>
</protein>
<dbReference type="RefSeq" id="WP_408259425.1">
    <property type="nucleotide sequence ID" value="NZ_JAQQCK010000002.1"/>
</dbReference>
<dbReference type="Gene3D" id="2.40.33.20">
    <property type="entry name" value="PK beta-barrel domain-like"/>
    <property type="match status" value="1"/>
</dbReference>
<gene>
    <name evidence="2" type="ORF">PQR03_13690</name>
</gene>
<accession>A0ABW9BF39</accession>
<dbReference type="SUPFAM" id="SSF50800">
    <property type="entry name" value="PK beta-barrel domain-like"/>
    <property type="match status" value="1"/>
</dbReference>
<feature type="domain" description="MOSC" evidence="1">
    <location>
        <begin position="111"/>
        <end position="257"/>
    </location>
</feature>
<proteinExistence type="predicted"/>
<dbReference type="EMBL" id="JAQQDR010000004">
    <property type="protein sequence ID" value="MFM0239186.1"/>
    <property type="molecule type" value="Genomic_DNA"/>
</dbReference>
<dbReference type="Pfam" id="PF03473">
    <property type="entry name" value="MOSC"/>
    <property type="match status" value="1"/>
</dbReference>
<dbReference type="InterPro" id="IPR011037">
    <property type="entry name" value="Pyrv_Knase-like_insert_dom_sf"/>
</dbReference>
<evidence type="ECO:0000313" key="3">
    <source>
        <dbReference type="Proteomes" id="UP001629274"/>
    </source>
</evidence>
<dbReference type="Proteomes" id="UP001629274">
    <property type="component" value="Unassembled WGS sequence"/>
</dbReference>
<reference evidence="2 3" key="1">
    <citation type="journal article" date="2024" name="Chem. Sci.">
        <title>Discovery of megapolipeptins by genome mining of a Burkholderiales bacteria collection.</title>
        <authorList>
            <person name="Paulo B.S."/>
            <person name="Recchia M.J.J."/>
            <person name="Lee S."/>
            <person name="Fergusson C.H."/>
            <person name="Romanowski S.B."/>
            <person name="Hernandez A."/>
            <person name="Krull N."/>
            <person name="Liu D.Y."/>
            <person name="Cavanagh H."/>
            <person name="Bos A."/>
            <person name="Gray C.A."/>
            <person name="Murphy B.T."/>
            <person name="Linington R.G."/>
            <person name="Eustaquio A.S."/>
        </authorList>
    </citation>
    <scope>NUCLEOTIDE SEQUENCE [LARGE SCALE GENOMIC DNA]</scope>
    <source>
        <strain evidence="2 3">RL17-351-BIE-A</strain>
    </source>
</reference>
<dbReference type="InterPro" id="IPR005303">
    <property type="entry name" value="MOCOS_middle"/>
</dbReference>
<organism evidence="2 3">
    <name type="scientific">Paraburkholderia phytofirmans</name>
    <dbReference type="NCBI Taxonomy" id="261302"/>
    <lineage>
        <taxon>Bacteria</taxon>
        <taxon>Pseudomonadati</taxon>
        <taxon>Pseudomonadota</taxon>
        <taxon>Betaproteobacteria</taxon>
        <taxon>Burkholderiales</taxon>
        <taxon>Burkholderiaceae</taxon>
        <taxon>Paraburkholderia</taxon>
    </lineage>
</organism>
<sequence>MTKVINLYRYPIKGLSPEPLTEMTVSHAQGLPFDRAFALALGTTRFDPEAPEPLDKGCFLMLRKNEKLAALGTRLDTETGALTIRYRDEIVLEAATTSAAGREAIEDFMAAYLGEATEGRPRLISAEGHKFTDVSVVSPVMMKAISVINLASVRALEEATGMFVHPLRFRANIYLDGVPAWAEFDWLGREVEIGGIRFRGARRTRRCAATNVNPETAARDANLPKAILQHFGHTDLGIYLEVLSDGVCSVGDAVTVAA</sequence>
<keyword evidence="3" id="KW-1185">Reference proteome</keyword>
<evidence type="ECO:0000259" key="1">
    <source>
        <dbReference type="PROSITE" id="PS51340"/>
    </source>
</evidence>
<name>A0ABW9BF39_9BURK</name>
<dbReference type="Pfam" id="PF03476">
    <property type="entry name" value="MOSC_N"/>
    <property type="match status" value="1"/>
</dbReference>
<dbReference type="PROSITE" id="PS51340">
    <property type="entry name" value="MOSC"/>
    <property type="match status" value="1"/>
</dbReference>
<dbReference type="InterPro" id="IPR005302">
    <property type="entry name" value="MoCF_Sase_C"/>
</dbReference>
<comment type="caution">
    <text evidence="2">The sequence shown here is derived from an EMBL/GenBank/DDBJ whole genome shotgun (WGS) entry which is preliminary data.</text>
</comment>